<evidence type="ECO:0000256" key="7">
    <source>
        <dbReference type="PROSITE-ProRule" id="PRU01091"/>
    </source>
</evidence>
<feature type="domain" description="Response regulatory" evidence="9">
    <location>
        <begin position="3"/>
        <end position="116"/>
    </location>
</feature>
<evidence type="ECO:0000256" key="6">
    <source>
        <dbReference type="PROSITE-ProRule" id="PRU00169"/>
    </source>
</evidence>
<dbReference type="EMBL" id="VIEK01000005">
    <property type="protein sequence ID" value="TQE88933.1"/>
    <property type="molecule type" value="Genomic_DNA"/>
</dbReference>
<keyword evidence="8" id="KW-0472">Membrane</keyword>
<evidence type="ECO:0000259" key="10">
    <source>
        <dbReference type="PROSITE" id="PS51755"/>
    </source>
</evidence>
<name>A0A540UY16_STRSU</name>
<evidence type="ECO:0000256" key="3">
    <source>
        <dbReference type="ARBA" id="ARBA00023015"/>
    </source>
</evidence>
<dbReference type="SUPFAM" id="SSF52172">
    <property type="entry name" value="CheY-like"/>
    <property type="match status" value="1"/>
</dbReference>
<keyword evidence="8" id="KW-0812">Transmembrane</keyword>
<dbReference type="GO" id="GO:0006355">
    <property type="term" value="P:regulation of DNA-templated transcription"/>
    <property type="evidence" value="ECO:0007669"/>
    <property type="project" value="InterPro"/>
</dbReference>
<dbReference type="Proteomes" id="UP000315224">
    <property type="component" value="Unassembled WGS sequence"/>
</dbReference>
<dbReference type="CDD" id="cd17574">
    <property type="entry name" value="REC_OmpR"/>
    <property type="match status" value="1"/>
</dbReference>
<dbReference type="Gene3D" id="2.40.128.50">
    <property type="match status" value="1"/>
</dbReference>
<feature type="DNA-binding region" description="OmpR/PhoB-type" evidence="7">
    <location>
        <begin position="128"/>
        <end position="222"/>
    </location>
</feature>
<organism evidence="11 12">
    <name type="scientific">Streptococcus suis</name>
    <dbReference type="NCBI Taxonomy" id="1307"/>
    <lineage>
        <taxon>Bacteria</taxon>
        <taxon>Bacillati</taxon>
        <taxon>Bacillota</taxon>
        <taxon>Bacilli</taxon>
        <taxon>Lactobacillales</taxon>
        <taxon>Streptococcaceae</taxon>
        <taxon>Streptococcus</taxon>
    </lineage>
</organism>
<evidence type="ECO:0000256" key="5">
    <source>
        <dbReference type="ARBA" id="ARBA00023163"/>
    </source>
</evidence>
<keyword evidence="3" id="KW-0805">Transcription regulation</keyword>
<keyword evidence="1 6" id="KW-0597">Phosphoprotein</keyword>
<evidence type="ECO:0000256" key="4">
    <source>
        <dbReference type="ARBA" id="ARBA00023125"/>
    </source>
</evidence>
<dbReference type="GO" id="GO:0000976">
    <property type="term" value="F:transcription cis-regulatory region binding"/>
    <property type="evidence" value="ECO:0007669"/>
    <property type="project" value="TreeGrafter"/>
</dbReference>
<keyword evidence="4 7" id="KW-0238">DNA-binding</keyword>
<keyword evidence="2" id="KW-0902">Two-component regulatory system</keyword>
<evidence type="ECO:0000256" key="8">
    <source>
        <dbReference type="SAM" id="Phobius"/>
    </source>
</evidence>
<protein>
    <submittedName>
        <fullName evidence="11">Response regulator</fullName>
    </submittedName>
</protein>
<dbReference type="SMART" id="SM00448">
    <property type="entry name" value="REC"/>
    <property type="match status" value="1"/>
</dbReference>
<dbReference type="InterPro" id="IPR039420">
    <property type="entry name" value="WalR-like"/>
</dbReference>
<feature type="modified residue" description="4-aspartylphosphate" evidence="6">
    <location>
        <position position="52"/>
    </location>
</feature>
<dbReference type="InterPro" id="IPR016032">
    <property type="entry name" value="Sig_transdc_resp-reg_C-effctor"/>
</dbReference>
<comment type="caution">
    <text evidence="11">The sequence shown here is derived from an EMBL/GenBank/DDBJ whole genome shotgun (WGS) entry which is preliminary data.</text>
</comment>
<dbReference type="GO" id="GO:0000156">
    <property type="term" value="F:phosphorelay response regulator activity"/>
    <property type="evidence" value="ECO:0007669"/>
    <property type="project" value="TreeGrafter"/>
</dbReference>
<dbReference type="Pfam" id="PF00486">
    <property type="entry name" value="Trans_reg_C"/>
    <property type="match status" value="1"/>
</dbReference>
<dbReference type="PANTHER" id="PTHR48111:SF26">
    <property type="entry name" value="STAGE 0 SPORULATION PROTEIN A HOMOLOG"/>
    <property type="match status" value="1"/>
</dbReference>
<dbReference type="Pfam" id="PF00072">
    <property type="entry name" value="Response_reg"/>
    <property type="match status" value="1"/>
</dbReference>
<dbReference type="InterPro" id="IPR027279">
    <property type="entry name" value="D_amino_pept/lipop_sf"/>
</dbReference>
<dbReference type="InterPro" id="IPR001789">
    <property type="entry name" value="Sig_transdc_resp-reg_receiver"/>
</dbReference>
<reference evidence="11 12" key="1">
    <citation type="submission" date="2019-06" db="EMBL/GenBank/DDBJ databases">
        <title>Comprehensive assessment of Oxford Nanopore MinION sequencing for bacterial characterization and routine diagnosis.</title>
        <authorList>
            <person name="Tan S."/>
            <person name="Dvorak C.M.T."/>
            <person name="Gebhart C."/>
            <person name="Estrada A."/>
            <person name="Marthaler D.G."/>
            <person name="Murtaugh M.P."/>
        </authorList>
    </citation>
    <scope>NUCLEOTIDE SEQUENCE [LARGE SCALE GENOMIC DNA]</scope>
    <source>
        <strain evidence="11 12">2017UMN1435.21</strain>
    </source>
</reference>
<dbReference type="GO" id="GO:0032993">
    <property type="term" value="C:protein-DNA complex"/>
    <property type="evidence" value="ECO:0007669"/>
    <property type="project" value="TreeGrafter"/>
</dbReference>
<sequence length="393" mass="43870">MTQILIAEDDVEIAYLERDYLEMQGYQVDLVHDGGLVEDQLKKEDYALLMLDVMLPNKTGYDLCRDLRDKVDFPILMVTSKQETMDVVRGLGLGADDYISKPFDPMELVACVKAHLARYQRFQKDNDQNELTVGNMTIFLDNWKVTLDGQEIKLPNREFELLVYLAKHPNRVFSKDHLFETIWRYDYVGDSATVAVHVNRLRDKLGADLIETVWESVKQKVTGMSKKSIILLSVGALALVTAGFVAAEVYENKLEALGDQIERPVGIADDDDNQQVIAQANTSSALSVNTTSASQLATSYGVKLVDTSELDGTYTATSGNDTYTLTVKGDQATLTEVDKDGDQDIEQVIFDLDKKLAYIDGEADSYTLNGPTLTLTEIDANDTTLEKLTFTKQ</sequence>
<dbReference type="RefSeq" id="WP_141600156.1">
    <property type="nucleotide sequence ID" value="NZ_VIEK01000005.1"/>
</dbReference>
<evidence type="ECO:0000256" key="1">
    <source>
        <dbReference type="ARBA" id="ARBA00022553"/>
    </source>
</evidence>
<evidence type="ECO:0000313" key="11">
    <source>
        <dbReference type="EMBL" id="TQE88933.1"/>
    </source>
</evidence>
<gene>
    <name evidence="11" type="ORF">FH692_04520</name>
</gene>
<accession>A0A540UY16</accession>
<dbReference type="SMART" id="SM00862">
    <property type="entry name" value="Trans_reg_C"/>
    <property type="match status" value="1"/>
</dbReference>
<dbReference type="Gene3D" id="1.10.10.10">
    <property type="entry name" value="Winged helix-like DNA-binding domain superfamily/Winged helix DNA-binding domain"/>
    <property type="match status" value="1"/>
</dbReference>
<dbReference type="CDD" id="cd00383">
    <property type="entry name" value="trans_reg_C"/>
    <property type="match status" value="1"/>
</dbReference>
<proteinExistence type="predicted"/>
<dbReference type="SUPFAM" id="SSF46894">
    <property type="entry name" value="C-terminal effector domain of the bipartite response regulators"/>
    <property type="match status" value="1"/>
</dbReference>
<dbReference type="Gene3D" id="6.10.250.690">
    <property type="match status" value="1"/>
</dbReference>
<evidence type="ECO:0000256" key="2">
    <source>
        <dbReference type="ARBA" id="ARBA00023012"/>
    </source>
</evidence>
<evidence type="ECO:0000313" key="12">
    <source>
        <dbReference type="Proteomes" id="UP000315224"/>
    </source>
</evidence>
<dbReference type="PROSITE" id="PS51755">
    <property type="entry name" value="OMPR_PHOB"/>
    <property type="match status" value="1"/>
</dbReference>
<keyword evidence="8" id="KW-1133">Transmembrane helix</keyword>
<evidence type="ECO:0000259" key="9">
    <source>
        <dbReference type="PROSITE" id="PS50110"/>
    </source>
</evidence>
<dbReference type="PANTHER" id="PTHR48111">
    <property type="entry name" value="REGULATOR OF RPOS"/>
    <property type="match status" value="1"/>
</dbReference>
<dbReference type="GO" id="GO:0005829">
    <property type="term" value="C:cytosol"/>
    <property type="evidence" value="ECO:0007669"/>
    <property type="project" value="TreeGrafter"/>
</dbReference>
<dbReference type="AlphaFoldDB" id="A0A540UY16"/>
<feature type="domain" description="OmpR/PhoB-type" evidence="10">
    <location>
        <begin position="128"/>
        <end position="222"/>
    </location>
</feature>
<dbReference type="Gene3D" id="3.40.50.2300">
    <property type="match status" value="1"/>
</dbReference>
<dbReference type="InterPro" id="IPR001867">
    <property type="entry name" value="OmpR/PhoB-type_DNA-bd"/>
</dbReference>
<dbReference type="InterPro" id="IPR036388">
    <property type="entry name" value="WH-like_DNA-bd_sf"/>
</dbReference>
<keyword evidence="5" id="KW-0804">Transcription</keyword>
<feature type="transmembrane region" description="Helical" evidence="8">
    <location>
        <begin position="228"/>
        <end position="247"/>
    </location>
</feature>
<dbReference type="InterPro" id="IPR011006">
    <property type="entry name" value="CheY-like_superfamily"/>
</dbReference>
<dbReference type="PROSITE" id="PS50110">
    <property type="entry name" value="RESPONSE_REGULATORY"/>
    <property type="match status" value="1"/>
</dbReference>